<dbReference type="InterPro" id="IPR028098">
    <property type="entry name" value="Glyco_trans_4-like_N"/>
</dbReference>
<dbReference type="InterPro" id="IPR050194">
    <property type="entry name" value="Glycosyltransferase_grp1"/>
</dbReference>
<dbReference type="Pfam" id="PF13439">
    <property type="entry name" value="Glyco_transf_4"/>
    <property type="match status" value="1"/>
</dbReference>
<keyword evidence="3" id="KW-0808">Transferase</keyword>
<dbReference type="Gene3D" id="3.40.50.2000">
    <property type="entry name" value="Glycogen Phosphorylase B"/>
    <property type="match status" value="2"/>
</dbReference>
<gene>
    <name evidence="3" type="ORF">WG950_13195</name>
</gene>
<dbReference type="Pfam" id="PF00534">
    <property type="entry name" value="Glycos_transf_1"/>
    <property type="match status" value="1"/>
</dbReference>
<dbReference type="PANTHER" id="PTHR45947">
    <property type="entry name" value="SULFOQUINOVOSYL TRANSFERASE SQD2"/>
    <property type="match status" value="1"/>
</dbReference>
<sequence>MSKKLHILFLCGWFPSRVLPTNGDFIERHAKAVSKKHKVTVLHIISDENCIQKIEIVSEQKDELDIHIAYIKKTKNPLNKLLLYRKAFLSLLKNIGDFDVVHLNKLYPFGIFSLYLKKTQKKPFIISEHFTGYHLPLSKNISFIEKFISKKIAKNAAFICPVSNNLKEAMQQLGFDGNYKRVPNVVDTNLFVPSESKNSVFTISHISNMVNRHKNIEGLLKVIKKLETKLANFKVEIIGENSSNYISFANKIDINLNNVTFIDQIPHKEIANRLQNSDLFVLFSNYENLPCVILESFSCGVPVISTNVGGIKEYFPEDFGKLIKKNDQEELLKSILLFEKSFKTKTLNKQKMHNFVIDNFSENKIALEFEKLYFKALK</sequence>
<evidence type="ECO:0000259" key="1">
    <source>
        <dbReference type="Pfam" id="PF00534"/>
    </source>
</evidence>
<feature type="domain" description="Glycosyl transferase family 1" evidence="1">
    <location>
        <begin position="209"/>
        <end position="341"/>
    </location>
</feature>
<evidence type="ECO:0000313" key="4">
    <source>
        <dbReference type="Proteomes" id="UP001491088"/>
    </source>
</evidence>
<organism evidence="3 4">
    <name type="scientific">Polaribacter marinaquae</name>
    <dbReference type="NCBI Taxonomy" id="1642819"/>
    <lineage>
        <taxon>Bacteria</taxon>
        <taxon>Pseudomonadati</taxon>
        <taxon>Bacteroidota</taxon>
        <taxon>Flavobacteriia</taxon>
        <taxon>Flavobacteriales</taxon>
        <taxon>Flavobacteriaceae</taxon>
    </lineage>
</organism>
<dbReference type="InterPro" id="IPR001296">
    <property type="entry name" value="Glyco_trans_1"/>
</dbReference>
<evidence type="ECO:0000259" key="2">
    <source>
        <dbReference type="Pfam" id="PF13439"/>
    </source>
</evidence>
<accession>A0ABZ2TQU8</accession>
<dbReference type="SUPFAM" id="SSF53756">
    <property type="entry name" value="UDP-Glycosyltransferase/glycogen phosphorylase"/>
    <property type="match status" value="1"/>
</dbReference>
<evidence type="ECO:0000313" key="3">
    <source>
        <dbReference type="EMBL" id="WYW55480.1"/>
    </source>
</evidence>
<reference evidence="3 4" key="1">
    <citation type="submission" date="2024-03" db="EMBL/GenBank/DDBJ databases">
        <authorList>
            <person name="Cao K."/>
        </authorList>
    </citation>
    <scope>NUCLEOTIDE SEQUENCE [LARGE SCALE GENOMIC DNA]</scope>
    <source>
        <strain evidence="3 4">MCCC 1K00696</strain>
    </source>
</reference>
<feature type="domain" description="Glycosyltransferase subfamily 4-like N-terminal" evidence="2">
    <location>
        <begin position="34"/>
        <end position="189"/>
    </location>
</feature>
<proteinExistence type="predicted"/>
<dbReference type="GO" id="GO:0016757">
    <property type="term" value="F:glycosyltransferase activity"/>
    <property type="evidence" value="ECO:0007669"/>
    <property type="project" value="UniProtKB-KW"/>
</dbReference>
<dbReference type="CDD" id="cd03801">
    <property type="entry name" value="GT4_PimA-like"/>
    <property type="match status" value="1"/>
</dbReference>
<dbReference type="EMBL" id="CP150496">
    <property type="protein sequence ID" value="WYW55480.1"/>
    <property type="molecule type" value="Genomic_DNA"/>
</dbReference>
<keyword evidence="4" id="KW-1185">Reference proteome</keyword>
<dbReference type="EC" id="2.4.-.-" evidence="3"/>
<keyword evidence="3" id="KW-0328">Glycosyltransferase</keyword>
<dbReference type="RefSeq" id="WP_340932991.1">
    <property type="nucleotide sequence ID" value="NZ_CP150496.1"/>
</dbReference>
<name>A0ABZ2TQU8_9FLAO</name>
<dbReference type="PANTHER" id="PTHR45947:SF3">
    <property type="entry name" value="SULFOQUINOVOSYL TRANSFERASE SQD2"/>
    <property type="match status" value="1"/>
</dbReference>
<protein>
    <submittedName>
        <fullName evidence="3">Glycosyltransferase family 4 protein</fullName>
        <ecNumber evidence="3">2.4.-.-</ecNumber>
    </submittedName>
</protein>
<dbReference type="Proteomes" id="UP001491088">
    <property type="component" value="Chromosome"/>
</dbReference>